<comment type="similarity">
    <text evidence="2">Belongs to the PC-esterase family. TBL subfamily.</text>
</comment>
<keyword evidence="5 8" id="KW-1133">Transmembrane helix</keyword>
<evidence type="ECO:0000259" key="10">
    <source>
        <dbReference type="Pfam" id="PF14416"/>
    </source>
</evidence>
<keyword evidence="3 8" id="KW-0812">Transmembrane</keyword>
<dbReference type="Pfam" id="PF13839">
    <property type="entry name" value="PC-Esterase"/>
    <property type="match status" value="1"/>
</dbReference>
<organism evidence="11 12">
    <name type="scientific">Canna indica</name>
    <name type="common">Indian-shot</name>
    <dbReference type="NCBI Taxonomy" id="4628"/>
    <lineage>
        <taxon>Eukaryota</taxon>
        <taxon>Viridiplantae</taxon>
        <taxon>Streptophyta</taxon>
        <taxon>Embryophyta</taxon>
        <taxon>Tracheophyta</taxon>
        <taxon>Spermatophyta</taxon>
        <taxon>Magnoliopsida</taxon>
        <taxon>Liliopsida</taxon>
        <taxon>Zingiberales</taxon>
        <taxon>Cannaceae</taxon>
        <taxon>Canna</taxon>
    </lineage>
</organism>
<keyword evidence="12" id="KW-1185">Reference proteome</keyword>
<evidence type="ECO:0000256" key="6">
    <source>
        <dbReference type="ARBA" id="ARBA00023034"/>
    </source>
</evidence>
<evidence type="ECO:0000256" key="8">
    <source>
        <dbReference type="SAM" id="Phobius"/>
    </source>
</evidence>
<accession>A0AAQ3QMX1</accession>
<sequence length="533" mass="60875">MKACLKYNVRSNKISLALIMLICTIIVIWACKEVQILSTYPLEELDVISTVNSSRIPTSSNNVLSANLCAVEKLDSTRYKETNHGHYLLPICSSTRNSHRDDSVSNFIILAKSSRSPMTRTDGSDQKQSVEYLFNVERVENNSSKEAFLSFSSTGFSRRSSSRVEGVDHDKNTSLEMNGTQRQTCNYGKGKWIKANQVPLYSGFRCKQWLSAMWACRLMKRTDFSYEKFRWKPQDCDLPEFSSHRFLHRMHNKTIALIGDSLGRQQFQSLMCMITAGKADRRVKDVGKEYGFGKVHGDIRPNGWAYRFQKTNTTILFHWSASLCEVEPLNKSDPATSYAMHLDRPTTFLRKYLDKFDVLVLNTGHHWNRWKFTTNRWEMYVGGRPNTNRKLAEMGNAKNLTIHSIVKWLDTQLQWHPQLKAFLRTISPRHFVNGEWNTGGSCDNTVPLVGGSEVLQDGSSDLVAEAAVRGTKVRLLDITALSRLRDEGHISRYSFKSSQVRHDCLHWCLPGIPDTWNEILYAQLSADTSDVNA</sequence>
<feature type="domain" description="Trichome birefringence-like N-terminal" evidence="10">
    <location>
        <begin position="184"/>
        <end position="237"/>
    </location>
</feature>
<evidence type="ECO:0000256" key="1">
    <source>
        <dbReference type="ARBA" id="ARBA00004323"/>
    </source>
</evidence>
<protein>
    <submittedName>
        <fullName evidence="11">Protein trichome birefringence-like 14 isoform X1</fullName>
    </submittedName>
</protein>
<evidence type="ECO:0000259" key="9">
    <source>
        <dbReference type="Pfam" id="PF13839"/>
    </source>
</evidence>
<keyword evidence="7 8" id="KW-0472">Membrane</keyword>
<dbReference type="InterPro" id="IPR025846">
    <property type="entry name" value="TBL_N"/>
</dbReference>
<reference evidence="11 12" key="1">
    <citation type="submission" date="2023-10" db="EMBL/GenBank/DDBJ databases">
        <title>Chromosome-scale genome assembly provides insights into flower coloration mechanisms of Canna indica.</title>
        <authorList>
            <person name="Li C."/>
        </authorList>
    </citation>
    <scope>NUCLEOTIDE SEQUENCE [LARGE SCALE GENOMIC DNA]</scope>
    <source>
        <tissue evidence="11">Flower</tissue>
    </source>
</reference>
<evidence type="ECO:0000256" key="3">
    <source>
        <dbReference type="ARBA" id="ARBA00022692"/>
    </source>
</evidence>
<dbReference type="Proteomes" id="UP001327560">
    <property type="component" value="Chromosome 7"/>
</dbReference>
<dbReference type="InterPro" id="IPR026057">
    <property type="entry name" value="TBL_C"/>
</dbReference>
<dbReference type="PANTHER" id="PTHR32285:SF333">
    <property type="entry name" value="PROTEIN TRICHOME BIREFRINGENCE-LIKE 16"/>
    <property type="match status" value="1"/>
</dbReference>
<proteinExistence type="inferred from homology"/>
<evidence type="ECO:0000313" key="11">
    <source>
        <dbReference type="EMBL" id="WOL15091.1"/>
    </source>
</evidence>
<dbReference type="PANTHER" id="PTHR32285">
    <property type="entry name" value="PROTEIN TRICHOME BIREFRINGENCE-LIKE 9-RELATED"/>
    <property type="match status" value="1"/>
</dbReference>
<comment type="subcellular location">
    <subcellularLocation>
        <location evidence="1">Golgi apparatus membrane</location>
        <topology evidence="1">Single-pass type II membrane protein</topology>
    </subcellularLocation>
</comment>
<gene>
    <name evidence="11" type="ORF">Cni_G23872</name>
</gene>
<feature type="domain" description="Trichome birefringence-like C-terminal" evidence="9">
    <location>
        <begin position="238"/>
        <end position="522"/>
    </location>
</feature>
<evidence type="ECO:0000313" key="12">
    <source>
        <dbReference type="Proteomes" id="UP001327560"/>
    </source>
</evidence>
<dbReference type="Pfam" id="PF14416">
    <property type="entry name" value="PMR5N"/>
    <property type="match status" value="1"/>
</dbReference>
<dbReference type="EMBL" id="CP136896">
    <property type="protein sequence ID" value="WOL15091.1"/>
    <property type="molecule type" value="Genomic_DNA"/>
</dbReference>
<evidence type="ECO:0000256" key="5">
    <source>
        <dbReference type="ARBA" id="ARBA00022989"/>
    </source>
</evidence>
<dbReference type="AlphaFoldDB" id="A0AAQ3QMX1"/>
<evidence type="ECO:0000256" key="2">
    <source>
        <dbReference type="ARBA" id="ARBA00007727"/>
    </source>
</evidence>
<dbReference type="GO" id="GO:1990538">
    <property type="term" value="F:xylan O-acetyltransferase activity"/>
    <property type="evidence" value="ECO:0007669"/>
    <property type="project" value="UniProtKB-ARBA"/>
</dbReference>
<keyword evidence="4" id="KW-0735">Signal-anchor</keyword>
<evidence type="ECO:0000256" key="7">
    <source>
        <dbReference type="ARBA" id="ARBA00023136"/>
    </source>
</evidence>
<keyword evidence="6" id="KW-0333">Golgi apparatus</keyword>
<dbReference type="InterPro" id="IPR029962">
    <property type="entry name" value="TBL"/>
</dbReference>
<evidence type="ECO:0000256" key="4">
    <source>
        <dbReference type="ARBA" id="ARBA00022968"/>
    </source>
</evidence>
<dbReference type="GO" id="GO:0000139">
    <property type="term" value="C:Golgi membrane"/>
    <property type="evidence" value="ECO:0007669"/>
    <property type="project" value="UniProtKB-SubCell"/>
</dbReference>
<name>A0AAQ3QMX1_9LILI</name>
<feature type="transmembrane region" description="Helical" evidence="8">
    <location>
        <begin position="12"/>
        <end position="30"/>
    </location>
</feature>